<organism evidence="1 2">
    <name type="scientific">Agromyces intestinalis</name>
    <dbReference type="NCBI Taxonomy" id="2592652"/>
    <lineage>
        <taxon>Bacteria</taxon>
        <taxon>Bacillati</taxon>
        <taxon>Actinomycetota</taxon>
        <taxon>Actinomycetes</taxon>
        <taxon>Micrococcales</taxon>
        <taxon>Microbacteriaceae</taxon>
        <taxon>Agromyces</taxon>
    </lineage>
</organism>
<dbReference type="Proteomes" id="UP000324678">
    <property type="component" value="Chromosome"/>
</dbReference>
<dbReference type="InterPro" id="IPR012964">
    <property type="entry name" value="DUF1702"/>
</dbReference>
<dbReference type="EMBL" id="CP043505">
    <property type="protein sequence ID" value="QEO14632.1"/>
    <property type="molecule type" value="Genomic_DNA"/>
</dbReference>
<sequence length="299" mass="31683">MRPQLGPEMVDFRTRGFLTHDARAREHLEERAHAFITGFNLAANDWAGVHEALAGLPDELRGFAYEGAGMYGGLLGTVRGRAATATHLLSYGGARYPHLIHVGWGWGSTPLRTAALVPLAPTPVLKWLGLDGAGFGLGFFCGTKRALRIVERARGARRTAMVAGVGRSLWFANCADPGRIADLISSASAVDTEELWAGVGLAAAYAGAPDPDASRVRHLAELSGRSENAFRQGLLFGVVAHHTSGHSEGVAPTMASNVLGLSPRQATAIADDALEGLAGDESIAAYEQWRRRVREAVAA</sequence>
<dbReference type="Pfam" id="PF08012">
    <property type="entry name" value="DUF1702"/>
    <property type="match status" value="1"/>
</dbReference>
<proteinExistence type="predicted"/>
<protein>
    <submittedName>
        <fullName evidence="1">DUF1702 family protein</fullName>
    </submittedName>
</protein>
<dbReference type="AlphaFoldDB" id="A0A5C1YIM6"/>
<name>A0A5C1YIM6_9MICO</name>
<dbReference type="OrthoDB" id="2530105at2"/>
<dbReference type="KEGG" id="ail:FLP10_09545"/>
<accession>A0A5C1YIM6</accession>
<reference evidence="1 2" key="1">
    <citation type="submission" date="2019-09" db="EMBL/GenBank/DDBJ databases">
        <title>Genome sequencing of strain KACC 19306.</title>
        <authorList>
            <person name="Heo J."/>
            <person name="Kim S.-J."/>
            <person name="Kim J.-S."/>
            <person name="Hong S.-B."/>
            <person name="Kwon S.-W."/>
        </authorList>
    </citation>
    <scope>NUCLEOTIDE SEQUENCE [LARGE SCALE GENOMIC DNA]</scope>
    <source>
        <strain evidence="1 2">KACC 19306</strain>
    </source>
</reference>
<keyword evidence="2" id="KW-1185">Reference proteome</keyword>
<gene>
    <name evidence="1" type="ORF">FLP10_09545</name>
</gene>
<evidence type="ECO:0000313" key="1">
    <source>
        <dbReference type="EMBL" id="QEO14632.1"/>
    </source>
</evidence>
<evidence type="ECO:0000313" key="2">
    <source>
        <dbReference type="Proteomes" id="UP000324678"/>
    </source>
</evidence>